<comment type="subcellular location">
    <subcellularLocation>
        <location evidence="7">Cytoplasm</location>
    </subcellularLocation>
</comment>
<protein>
    <recommendedName>
        <fullName evidence="7">Shikimate kinase</fullName>
        <shortName evidence="7">SK</shortName>
        <ecNumber evidence="7">2.7.1.71</ecNumber>
    </recommendedName>
</protein>
<keyword evidence="7" id="KW-0460">Magnesium</keyword>
<evidence type="ECO:0000256" key="2">
    <source>
        <dbReference type="ARBA" id="ARBA00022679"/>
    </source>
</evidence>
<comment type="pathway">
    <text evidence="7">Metabolic intermediate biosynthesis; chorismate biosynthesis; chorismate from D-erythrose 4-phosphate and phosphoenolpyruvate: step 5/7.</text>
</comment>
<evidence type="ECO:0000256" key="3">
    <source>
        <dbReference type="ARBA" id="ARBA00022741"/>
    </source>
</evidence>
<evidence type="ECO:0000256" key="7">
    <source>
        <dbReference type="HAMAP-Rule" id="MF_00109"/>
    </source>
</evidence>
<dbReference type="PANTHER" id="PTHR21087">
    <property type="entry name" value="SHIKIMATE KINASE"/>
    <property type="match status" value="1"/>
</dbReference>
<dbReference type="SUPFAM" id="SSF52540">
    <property type="entry name" value="P-loop containing nucleoside triphosphate hydrolases"/>
    <property type="match status" value="1"/>
</dbReference>
<dbReference type="EMBL" id="CP102294">
    <property type="protein sequence ID" value="UWN56651.1"/>
    <property type="molecule type" value="Genomic_DNA"/>
</dbReference>
<feature type="binding site" evidence="7">
    <location>
        <position position="32"/>
    </location>
    <ligand>
        <name>substrate</name>
    </ligand>
</feature>
<proteinExistence type="inferred from homology"/>
<dbReference type="InterPro" id="IPR027417">
    <property type="entry name" value="P-loop_NTPase"/>
</dbReference>
<comment type="subunit">
    <text evidence="7">Monomer.</text>
</comment>
<dbReference type="EC" id="2.7.1.71" evidence="7"/>
<reference evidence="8" key="1">
    <citation type="journal article" date="2022" name="Cell">
        <title>Design, construction, and in vivo augmentation of a complex gut microbiome.</title>
        <authorList>
            <person name="Cheng A.G."/>
            <person name="Ho P.Y."/>
            <person name="Aranda-Diaz A."/>
            <person name="Jain S."/>
            <person name="Yu F.B."/>
            <person name="Meng X."/>
            <person name="Wang M."/>
            <person name="Iakiviak M."/>
            <person name="Nagashima K."/>
            <person name="Zhao A."/>
            <person name="Murugkar P."/>
            <person name="Patil A."/>
            <person name="Atabakhsh K."/>
            <person name="Weakley A."/>
            <person name="Yan J."/>
            <person name="Brumbaugh A.R."/>
            <person name="Higginbottom S."/>
            <person name="Dimas A."/>
            <person name="Shiver A.L."/>
            <person name="Deutschbauer A."/>
            <person name="Neff N."/>
            <person name="Sonnenburg J.L."/>
            <person name="Huang K.C."/>
            <person name="Fischbach M.A."/>
        </authorList>
    </citation>
    <scope>NUCLEOTIDE SEQUENCE</scope>
    <source>
        <strain evidence="8">AP11</strain>
    </source>
</reference>
<feature type="binding site" evidence="7">
    <location>
        <position position="56"/>
    </location>
    <ligand>
        <name>substrate</name>
    </ligand>
</feature>
<evidence type="ECO:0000313" key="8">
    <source>
        <dbReference type="EMBL" id="UWN56651.1"/>
    </source>
</evidence>
<keyword evidence="7" id="KW-0479">Metal-binding</keyword>
<keyword evidence="4 7" id="KW-0418">Kinase</keyword>
<feature type="binding site" evidence="7">
    <location>
        <begin position="10"/>
        <end position="15"/>
    </location>
    <ligand>
        <name>ATP</name>
        <dbReference type="ChEBI" id="CHEBI:30616"/>
    </ligand>
</feature>
<keyword evidence="5 7" id="KW-0067">ATP-binding</keyword>
<feature type="binding site" evidence="7">
    <location>
        <position position="140"/>
    </location>
    <ligand>
        <name>substrate</name>
    </ligand>
</feature>
<name>A0ABY5UXD0_9BACT</name>
<keyword evidence="3 7" id="KW-0547">Nucleotide-binding</keyword>
<dbReference type="GO" id="GO:0004765">
    <property type="term" value="F:shikimate kinase activity"/>
    <property type="evidence" value="ECO:0007669"/>
    <property type="project" value="UniProtKB-EC"/>
</dbReference>
<dbReference type="PRINTS" id="PR01100">
    <property type="entry name" value="SHIKIMTKNASE"/>
</dbReference>
<dbReference type="CDD" id="cd00464">
    <property type="entry name" value="SK"/>
    <property type="match status" value="1"/>
</dbReference>
<evidence type="ECO:0000313" key="9">
    <source>
        <dbReference type="Proteomes" id="UP001059295"/>
    </source>
</evidence>
<keyword evidence="7" id="KW-0963">Cytoplasm</keyword>
<comment type="caution">
    <text evidence="7">Lacks conserved residue(s) required for the propagation of feature annotation.</text>
</comment>
<feature type="binding site" evidence="7">
    <location>
        <position position="14"/>
    </location>
    <ligand>
        <name>Mg(2+)</name>
        <dbReference type="ChEBI" id="CHEBI:18420"/>
    </ligand>
</feature>
<comment type="cofactor">
    <cofactor evidence="7">
        <name>Mg(2+)</name>
        <dbReference type="ChEBI" id="CHEBI:18420"/>
    </cofactor>
    <text evidence="7">Binds 1 Mg(2+) ion per subunit.</text>
</comment>
<evidence type="ECO:0000256" key="4">
    <source>
        <dbReference type="ARBA" id="ARBA00022777"/>
    </source>
</evidence>
<dbReference type="NCBIfam" id="NF010555">
    <property type="entry name" value="PRK13949.1"/>
    <property type="match status" value="1"/>
</dbReference>
<comment type="catalytic activity">
    <reaction evidence="7">
        <text>shikimate + ATP = 3-phosphoshikimate + ADP + H(+)</text>
        <dbReference type="Rhea" id="RHEA:13121"/>
        <dbReference type="ChEBI" id="CHEBI:15378"/>
        <dbReference type="ChEBI" id="CHEBI:30616"/>
        <dbReference type="ChEBI" id="CHEBI:36208"/>
        <dbReference type="ChEBI" id="CHEBI:145989"/>
        <dbReference type="ChEBI" id="CHEBI:456216"/>
        <dbReference type="EC" id="2.7.1.71"/>
    </reaction>
</comment>
<feature type="binding site" evidence="7">
    <location>
        <position position="118"/>
    </location>
    <ligand>
        <name>ATP</name>
        <dbReference type="ChEBI" id="CHEBI:30616"/>
    </ligand>
</feature>
<keyword evidence="2 7" id="KW-0808">Transferase</keyword>
<accession>A0ABY5UXD0</accession>
<evidence type="ECO:0000256" key="5">
    <source>
        <dbReference type="ARBA" id="ARBA00022840"/>
    </source>
</evidence>
<gene>
    <name evidence="7" type="primary">aroK</name>
    <name evidence="8" type="ORF">NQ491_08295</name>
</gene>
<evidence type="ECO:0000256" key="6">
    <source>
        <dbReference type="ARBA" id="ARBA00023141"/>
    </source>
</evidence>
<keyword evidence="9" id="KW-1185">Reference proteome</keyword>
<feature type="binding site" evidence="7">
    <location>
        <position position="79"/>
    </location>
    <ligand>
        <name>substrate</name>
    </ligand>
</feature>
<keyword evidence="1 7" id="KW-0028">Amino-acid biosynthesis</keyword>
<dbReference type="RefSeq" id="WP_019246640.1">
    <property type="nucleotide sequence ID" value="NZ_CAPH01000018.1"/>
</dbReference>
<evidence type="ECO:0000256" key="1">
    <source>
        <dbReference type="ARBA" id="ARBA00022605"/>
    </source>
</evidence>
<dbReference type="GeneID" id="82891727"/>
<dbReference type="InterPro" id="IPR031322">
    <property type="entry name" value="Shikimate/glucono_kinase"/>
</dbReference>
<dbReference type="Gene3D" id="3.40.50.300">
    <property type="entry name" value="P-loop containing nucleotide triphosphate hydrolases"/>
    <property type="match status" value="1"/>
</dbReference>
<dbReference type="Pfam" id="PF01202">
    <property type="entry name" value="SKI"/>
    <property type="match status" value="1"/>
</dbReference>
<dbReference type="HAMAP" id="MF_00109">
    <property type="entry name" value="Shikimate_kinase"/>
    <property type="match status" value="1"/>
</dbReference>
<dbReference type="PANTHER" id="PTHR21087:SF16">
    <property type="entry name" value="SHIKIMATE KINASE 1, CHLOROPLASTIC"/>
    <property type="match status" value="1"/>
</dbReference>
<organism evidence="8 9">
    <name type="scientific">Alistipes ihumii AP11</name>
    <dbReference type="NCBI Taxonomy" id="1211813"/>
    <lineage>
        <taxon>Bacteria</taxon>
        <taxon>Pseudomonadati</taxon>
        <taxon>Bacteroidota</taxon>
        <taxon>Bacteroidia</taxon>
        <taxon>Bacteroidales</taxon>
        <taxon>Rikenellaceae</taxon>
        <taxon>Alistipes</taxon>
    </lineage>
</organism>
<dbReference type="InterPro" id="IPR000623">
    <property type="entry name" value="Shikimate_kinase/TSH1"/>
</dbReference>
<comment type="similarity">
    <text evidence="7">Belongs to the shikimate kinase family.</text>
</comment>
<sequence length="182" mass="20579">MLIFLVGYMGCGKSTIGRALARRLGKPLLDMDALIEEHCGKRVGEIFETFGEDGFRRMERDTLAEVISSYDDAVVATGGGTPCFFDNMEAMNRAGRTIYFQMSAEKLAVRLEHGRAKRPLLRDKSEDELVEYIRENIRRREPFYSQARLVIGCDGVSDDYVVSHVVSYLEHCGAAETARRDR</sequence>
<keyword evidence="6 7" id="KW-0057">Aromatic amino acid biosynthesis</keyword>
<dbReference type="Proteomes" id="UP001059295">
    <property type="component" value="Chromosome"/>
</dbReference>
<comment type="function">
    <text evidence="7">Catalyzes the specific phosphorylation of the 3-hydroxyl group of shikimic acid using ATP as a cosubstrate.</text>
</comment>